<evidence type="ECO:0000256" key="3">
    <source>
        <dbReference type="ARBA" id="ARBA00023163"/>
    </source>
</evidence>
<keyword evidence="1" id="KW-0805">Transcription regulation</keyword>
<dbReference type="PROSITE" id="PS01117">
    <property type="entry name" value="HTH_MARR_1"/>
    <property type="match status" value="1"/>
</dbReference>
<keyword evidence="2 5" id="KW-0238">DNA-binding</keyword>
<dbReference type="EMBL" id="FOKG01000010">
    <property type="protein sequence ID" value="SFB41326.1"/>
    <property type="molecule type" value="Genomic_DNA"/>
</dbReference>
<dbReference type="GO" id="GO:0006950">
    <property type="term" value="P:response to stress"/>
    <property type="evidence" value="ECO:0007669"/>
    <property type="project" value="TreeGrafter"/>
</dbReference>
<dbReference type="PROSITE" id="PS50995">
    <property type="entry name" value="HTH_MARR_2"/>
    <property type="match status" value="1"/>
</dbReference>
<dbReference type="PANTHER" id="PTHR33164">
    <property type="entry name" value="TRANSCRIPTIONAL REGULATOR, MARR FAMILY"/>
    <property type="match status" value="1"/>
</dbReference>
<dbReference type="RefSeq" id="WP_091674424.1">
    <property type="nucleotide sequence ID" value="NZ_FOKG01000010.1"/>
</dbReference>
<keyword evidence="6" id="KW-1185">Reference proteome</keyword>
<gene>
    <name evidence="5" type="ORF">SAMN05216266_110161</name>
</gene>
<evidence type="ECO:0000259" key="4">
    <source>
        <dbReference type="PROSITE" id="PS50995"/>
    </source>
</evidence>
<evidence type="ECO:0000256" key="1">
    <source>
        <dbReference type="ARBA" id="ARBA00023015"/>
    </source>
</evidence>
<dbReference type="GO" id="GO:0003700">
    <property type="term" value="F:DNA-binding transcription factor activity"/>
    <property type="evidence" value="ECO:0007669"/>
    <property type="project" value="InterPro"/>
</dbReference>
<dbReference type="InterPro" id="IPR039422">
    <property type="entry name" value="MarR/SlyA-like"/>
</dbReference>
<protein>
    <submittedName>
        <fullName evidence="5">DNA-binding transcriptional regulator, MarR family</fullName>
    </submittedName>
</protein>
<evidence type="ECO:0000313" key="5">
    <source>
        <dbReference type="EMBL" id="SFB41326.1"/>
    </source>
</evidence>
<keyword evidence="3" id="KW-0804">Transcription</keyword>
<dbReference type="STRING" id="490629.SAMN05216266_110161"/>
<dbReference type="Pfam" id="PF01047">
    <property type="entry name" value="MarR"/>
    <property type="match status" value="1"/>
</dbReference>
<feature type="domain" description="HTH marR-type" evidence="4">
    <location>
        <begin position="35"/>
        <end position="168"/>
    </location>
</feature>
<accession>A0A1I1AV95</accession>
<dbReference type="OrthoDB" id="4404499at2"/>
<organism evidence="5 6">
    <name type="scientific">Amycolatopsis marina</name>
    <dbReference type="NCBI Taxonomy" id="490629"/>
    <lineage>
        <taxon>Bacteria</taxon>
        <taxon>Bacillati</taxon>
        <taxon>Actinomycetota</taxon>
        <taxon>Actinomycetes</taxon>
        <taxon>Pseudonocardiales</taxon>
        <taxon>Pseudonocardiaceae</taxon>
        <taxon>Amycolatopsis</taxon>
    </lineage>
</organism>
<sequence length="179" mass="19890">MTTQPAGPDGLDYLSFVDYAVARTTRELPSVDPTAMRLVLTLHRVTSSLVYDLESAVHRPHGWSWPGFRVLFVLWLAGPLESKRVAELSGMSRAAVSALVNTLVRDELVSRHQAEHDRRAVQLDLTEAGHKAITGAFQAHNEREQAWTGALSKPEQTILIGLLEKLMHGSDDAEPKKRF</sequence>
<dbReference type="Proteomes" id="UP000243799">
    <property type="component" value="Unassembled WGS sequence"/>
</dbReference>
<dbReference type="PANTHER" id="PTHR33164:SF89">
    <property type="entry name" value="MARR FAMILY REGULATORY PROTEIN"/>
    <property type="match status" value="1"/>
</dbReference>
<proteinExistence type="predicted"/>
<dbReference type="InterPro" id="IPR023187">
    <property type="entry name" value="Tscrpt_reg_MarR-type_CS"/>
</dbReference>
<reference evidence="6" key="1">
    <citation type="submission" date="2016-10" db="EMBL/GenBank/DDBJ databases">
        <authorList>
            <person name="Varghese N."/>
            <person name="Submissions S."/>
        </authorList>
    </citation>
    <scope>NUCLEOTIDE SEQUENCE [LARGE SCALE GENOMIC DNA]</scope>
    <source>
        <strain evidence="6">CGMCC 4.3568</strain>
    </source>
</reference>
<name>A0A1I1AV95_9PSEU</name>
<dbReference type="InterPro" id="IPR000835">
    <property type="entry name" value="HTH_MarR-typ"/>
</dbReference>
<dbReference type="GO" id="GO:0003677">
    <property type="term" value="F:DNA binding"/>
    <property type="evidence" value="ECO:0007669"/>
    <property type="project" value="UniProtKB-KW"/>
</dbReference>
<dbReference type="Gene3D" id="1.10.10.10">
    <property type="entry name" value="Winged helix-like DNA-binding domain superfamily/Winged helix DNA-binding domain"/>
    <property type="match status" value="1"/>
</dbReference>
<dbReference type="InterPro" id="IPR036388">
    <property type="entry name" value="WH-like_DNA-bd_sf"/>
</dbReference>
<evidence type="ECO:0000256" key="2">
    <source>
        <dbReference type="ARBA" id="ARBA00023125"/>
    </source>
</evidence>
<dbReference type="SUPFAM" id="SSF46785">
    <property type="entry name" value="Winged helix' DNA-binding domain"/>
    <property type="match status" value="1"/>
</dbReference>
<dbReference type="AlphaFoldDB" id="A0A1I1AV95"/>
<dbReference type="SMART" id="SM00347">
    <property type="entry name" value="HTH_MARR"/>
    <property type="match status" value="1"/>
</dbReference>
<evidence type="ECO:0000313" key="6">
    <source>
        <dbReference type="Proteomes" id="UP000243799"/>
    </source>
</evidence>
<dbReference type="InterPro" id="IPR036390">
    <property type="entry name" value="WH_DNA-bd_sf"/>
</dbReference>